<evidence type="ECO:0000313" key="3">
    <source>
        <dbReference type="EMBL" id="TCO52084.1"/>
    </source>
</evidence>
<feature type="compositionally biased region" description="Basic and acidic residues" evidence="1">
    <location>
        <begin position="203"/>
        <end position="217"/>
    </location>
</feature>
<dbReference type="PANTHER" id="PTHR32309:SF31">
    <property type="entry name" value="CAPSULAR EXOPOLYSACCHARIDE FAMILY"/>
    <property type="match status" value="1"/>
</dbReference>
<dbReference type="EMBL" id="SLWR01000001">
    <property type="protein sequence ID" value="TCO52084.1"/>
    <property type="molecule type" value="Genomic_DNA"/>
</dbReference>
<keyword evidence="2" id="KW-0472">Membrane</keyword>
<dbReference type="Proteomes" id="UP000295573">
    <property type="component" value="Unassembled WGS sequence"/>
</dbReference>
<feature type="transmembrane region" description="Helical" evidence="2">
    <location>
        <begin position="51"/>
        <end position="72"/>
    </location>
</feature>
<sequence>MSNQPYSEPMGDAKTWLDDDDDLFADEPSPAYPPDSLVTFRFLRDAIRRHLRIWLVLAIAGLTLGLASIVLLPTAHTSSARLLITTREGEDPTKAMETEVSLATTRTVAERAIKLLKLPDTPDALLERYTATPLTDRVLEIQASAKTTDEANKLATTVAQTYLVFRKEQIALQVAPLVRDYNAAVDDVSVAEQAVRAAGDNPDDPKHPNSPEMKKLNADRDKMLYLRQQRLDLDTSASKMNSSRILDQPAPVLVSAKRTLVIAAGTGMIAGLFLGLGFVIVRALISDRLWKRQDIAHTLNARVRLSTGRPPRWQWLPFLRRLRQHEQHHPEIELMVRHLDQRIVWAKRPTPALVVVSVDDVRTCAIAVASLAYLLAEDGKNVLAVDLTETGILAAKLGVRELGTRDSRFSEPGRRITVHLPNPEAGPAEGAYLRLRENNRAGGTGDVALDAAWDVADVVLSLATLSPALGADHLGTWAARAAVVVTAGRSTTTKVRATGDMVRLAGLEIDTAVVLNADRTDEGVGVTEAEASSRTLDVEMFGR</sequence>
<accession>A0A4R2J2G1</accession>
<keyword evidence="4" id="KW-1185">Reference proteome</keyword>
<dbReference type="Gene3D" id="3.40.50.300">
    <property type="entry name" value="P-loop containing nucleotide triphosphate hydrolases"/>
    <property type="match status" value="1"/>
</dbReference>
<keyword evidence="2" id="KW-0812">Transmembrane</keyword>
<dbReference type="InterPro" id="IPR050445">
    <property type="entry name" value="Bact_polysacc_biosynth/exp"/>
</dbReference>
<dbReference type="AlphaFoldDB" id="A0A4R2J2G1"/>
<dbReference type="PANTHER" id="PTHR32309">
    <property type="entry name" value="TYROSINE-PROTEIN KINASE"/>
    <property type="match status" value="1"/>
</dbReference>
<protein>
    <recommendedName>
        <fullName evidence="5">Subunit length determinant protein</fullName>
    </recommendedName>
</protein>
<dbReference type="OrthoDB" id="3802884at2"/>
<organism evidence="3 4">
    <name type="scientific">Kribbella antiqua</name>
    <dbReference type="NCBI Taxonomy" id="2512217"/>
    <lineage>
        <taxon>Bacteria</taxon>
        <taxon>Bacillati</taxon>
        <taxon>Actinomycetota</taxon>
        <taxon>Actinomycetes</taxon>
        <taxon>Propionibacteriales</taxon>
        <taxon>Kribbellaceae</taxon>
        <taxon>Kribbella</taxon>
    </lineage>
</organism>
<evidence type="ECO:0008006" key="5">
    <source>
        <dbReference type="Google" id="ProtNLM"/>
    </source>
</evidence>
<dbReference type="RefSeq" id="WP_132144394.1">
    <property type="nucleotide sequence ID" value="NZ_SLWR01000001.1"/>
</dbReference>
<feature type="region of interest" description="Disordered" evidence="1">
    <location>
        <begin position="196"/>
        <end position="217"/>
    </location>
</feature>
<keyword evidence="2" id="KW-1133">Transmembrane helix</keyword>
<dbReference type="InterPro" id="IPR027417">
    <property type="entry name" value="P-loop_NTPase"/>
</dbReference>
<evidence type="ECO:0000256" key="2">
    <source>
        <dbReference type="SAM" id="Phobius"/>
    </source>
</evidence>
<evidence type="ECO:0000256" key="1">
    <source>
        <dbReference type="SAM" id="MobiDB-lite"/>
    </source>
</evidence>
<evidence type="ECO:0000313" key="4">
    <source>
        <dbReference type="Proteomes" id="UP000295573"/>
    </source>
</evidence>
<reference evidence="3 4" key="1">
    <citation type="journal article" date="2015" name="Stand. Genomic Sci.">
        <title>Genomic Encyclopedia of Bacterial and Archaeal Type Strains, Phase III: the genomes of soil and plant-associated and newly described type strains.</title>
        <authorList>
            <person name="Whitman W.B."/>
            <person name="Woyke T."/>
            <person name="Klenk H.P."/>
            <person name="Zhou Y."/>
            <person name="Lilburn T.G."/>
            <person name="Beck B.J."/>
            <person name="De Vos P."/>
            <person name="Vandamme P."/>
            <person name="Eisen J.A."/>
            <person name="Garrity G."/>
            <person name="Hugenholtz P."/>
            <person name="Kyrpides N.C."/>
        </authorList>
    </citation>
    <scope>NUCLEOTIDE SEQUENCE [LARGE SCALE GENOMIC DNA]</scope>
    <source>
        <strain evidence="3 4">VKM Ac-2541</strain>
    </source>
</reference>
<proteinExistence type="predicted"/>
<feature type="transmembrane region" description="Helical" evidence="2">
    <location>
        <begin position="260"/>
        <end position="285"/>
    </location>
</feature>
<name>A0A4R2J2G1_9ACTN</name>
<comment type="caution">
    <text evidence="3">The sequence shown here is derived from an EMBL/GenBank/DDBJ whole genome shotgun (WGS) entry which is preliminary data.</text>
</comment>
<gene>
    <name evidence="3" type="ORF">EV646_1011081</name>
</gene>